<dbReference type="RefSeq" id="WP_193799440.1">
    <property type="nucleotide sequence ID" value="NZ_JADEWC010000001.1"/>
</dbReference>
<reference evidence="1 2" key="1">
    <citation type="submission" date="2020-10" db="EMBL/GenBank/DDBJ databases">
        <authorList>
            <person name="Castelo-Branco R."/>
            <person name="Eusebio N."/>
            <person name="Adriana R."/>
            <person name="Vieira A."/>
            <person name="Brugerolle De Fraissinette N."/>
            <person name="Rezende De Castro R."/>
            <person name="Schneider M.P."/>
            <person name="Vasconcelos V."/>
            <person name="Leao P.N."/>
        </authorList>
    </citation>
    <scope>NUCLEOTIDE SEQUENCE [LARGE SCALE GENOMIC DNA]</scope>
    <source>
        <strain evidence="1 2">LEGE 03274</strain>
    </source>
</reference>
<gene>
    <name evidence="1" type="ORF">IQ215_00925</name>
</gene>
<organism evidence="1 2">
    <name type="scientific">Cyanobacterium stanieri LEGE 03274</name>
    <dbReference type="NCBI Taxonomy" id="1828756"/>
    <lineage>
        <taxon>Bacteria</taxon>
        <taxon>Bacillati</taxon>
        <taxon>Cyanobacteriota</taxon>
        <taxon>Cyanophyceae</taxon>
        <taxon>Oscillatoriophycideae</taxon>
        <taxon>Chroococcales</taxon>
        <taxon>Geminocystaceae</taxon>
        <taxon>Cyanobacterium</taxon>
    </lineage>
</organism>
<dbReference type="InterPro" id="IPR021492">
    <property type="entry name" value="DUF3146"/>
</dbReference>
<dbReference type="Pfam" id="PF11344">
    <property type="entry name" value="DUF3146"/>
    <property type="match status" value="1"/>
</dbReference>
<evidence type="ECO:0000313" key="1">
    <source>
        <dbReference type="EMBL" id="MBE9221249.1"/>
    </source>
</evidence>
<protein>
    <submittedName>
        <fullName evidence="1">DUF3146 family protein</fullName>
    </submittedName>
</protein>
<dbReference type="Proteomes" id="UP000654604">
    <property type="component" value="Unassembled WGS sequence"/>
</dbReference>
<comment type="caution">
    <text evidence="1">The sequence shown here is derived from an EMBL/GenBank/DDBJ whole genome shotgun (WGS) entry which is preliminary data.</text>
</comment>
<proteinExistence type="predicted"/>
<dbReference type="EMBL" id="JADEWC010000001">
    <property type="protein sequence ID" value="MBE9221249.1"/>
    <property type="molecule type" value="Genomic_DNA"/>
</dbReference>
<evidence type="ECO:0000313" key="2">
    <source>
        <dbReference type="Proteomes" id="UP000654604"/>
    </source>
</evidence>
<sequence>MALPETIALVRITNQSWQTGKIYGEIEAGSYQWQFEWQFLQGKLSVKPTLGRSLIQEPLARFLEHCDYQLEVGGDYHFAVRAKL</sequence>
<accession>A0ABR9V046</accession>
<name>A0ABR9V046_9CHRO</name>
<keyword evidence="2" id="KW-1185">Reference proteome</keyword>